<name>A0A5C6RTQ7_9RHOB</name>
<protein>
    <submittedName>
        <fullName evidence="3">Sugar transporter</fullName>
    </submittedName>
</protein>
<evidence type="ECO:0000256" key="1">
    <source>
        <dbReference type="SAM" id="Coils"/>
    </source>
</evidence>
<keyword evidence="4" id="KW-1185">Reference proteome</keyword>
<accession>A0A5C6RTQ7</accession>
<proteinExistence type="predicted"/>
<dbReference type="GO" id="GO:0004713">
    <property type="term" value="F:protein tyrosine kinase activity"/>
    <property type="evidence" value="ECO:0007669"/>
    <property type="project" value="TreeGrafter"/>
</dbReference>
<keyword evidence="3" id="KW-0813">Transport</keyword>
<dbReference type="InterPro" id="IPR050445">
    <property type="entry name" value="Bact_polysacc_biosynth/exp"/>
</dbReference>
<keyword evidence="1" id="KW-0175">Coiled coil</keyword>
<evidence type="ECO:0000313" key="3">
    <source>
        <dbReference type="EMBL" id="TXB65688.1"/>
    </source>
</evidence>
<feature type="transmembrane region" description="Helical" evidence="2">
    <location>
        <begin position="331"/>
        <end position="353"/>
    </location>
</feature>
<evidence type="ECO:0000256" key="2">
    <source>
        <dbReference type="SAM" id="Phobius"/>
    </source>
</evidence>
<evidence type="ECO:0000313" key="4">
    <source>
        <dbReference type="Proteomes" id="UP000321562"/>
    </source>
</evidence>
<dbReference type="EMBL" id="VOPL01000009">
    <property type="protein sequence ID" value="TXB65688.1"/>
    <property type="molecule type" value="Genomic_DNA"/>
</dbReference>
<keyword evidence="2" id="KW-0472">Membrane</keyword>
<keyword evidence="2" id="KW-0812">Transmembrane</keyword>
<sequence length="357" mass="39964">MVGLSFLLVVIIPLIACGVYLKGYAKDQYASHLGFSVRSEGLSSGTLELLGGITGLSESTTSDPDILYKFLTSSELVQRIDERLDLVAIWSRAKDDPVFAYQGGHTIEDLVAHWERMVSVYSDSGMLDVRVLAFDATDAQKITEAIFDESSSMINDLNAVARADSIRYAREELDKAVERLKVARQTMTEFRNRYQLVDPVADVQGQLGILSSLQQQLAEALINRGILDTNAREADPRIEQADVRIRVIREQIEQERQKFGGQATDGEQLSSVVGEYERLAVDREFAETTYTAALAAYDLAQAQAQQKSRYLAAYVKPTLAQTAEYPQRLKIFLITASFLLLIWTIGVLIYYSVRNRR</sequence>
<comment type="caution">
    <text evidence="3">The sequence shown here is derived from an EMBL/GenBank/DDBJ whole genome shotgun (WGS) entry which is preliminary data.</text>
</comment>
<dbReference type="Proteomes" id="UP000321562">
    <property type="component" value="Unassembled WGS sequence"/>
</dbReference>
<feature type="coiled-coil region" evidence="1">
    <location>
        <begin position="166"/>
        <end position="193"/>
    </location>
</feature>
<keyword evidence="3" id="KW-0762">Sugar transport</keyword>
<gene>
    <name evidence="3" type="ORF">FQV27_16690</name>
</gene>
<dbReference type="PANTHER" id="PTHR32309">
    <property type="entry name" value="TYROSINE-PROTEIN KINASE"/>
    <property type="match status" value="1"/>
</dbReference>
<dbReference type="PANTHER" id="PTHR32309:SF13">
    <property type="entry name" value="FERRIC ENTEROBACTIN TRANSPORT PROTEIN FEPE"/>
    <property type="match status" value="1"/>
</dbReference>
<reference evidence="3 4" key="1">
    <citation type="submission" date="2019-08" db="EMBL/GenBank/DDBJ databases">
        <authorList>
            <person name="Ye J."/>
        </authorList>
    </citation>
    <scope>NUCLEOTIDE SEQUENCE [LARGE SCALE GENOMIC DNA]</scope>
    <source>
        <strain evidence="3 4">TK008</strain>
    </source>
</reference>
<dbReference type="AlphaFoldDB" id="A0A5C6RTQ7"/>
<organism evidence="3 4">
    <name type="scientific">Paracoccus aurantiacus</name>
    <dbReference type="NCBI Taxonomy" id="2599412"/>
    <lineage>
        <taxon>Bacteria</taxon>
        <taxon>Pseudomonadati</taxon>
        <taxon>Pseudomonadota</taxon>
        <taxon>Alphaproteobacteria</taxon>
        <taxon>Rhodobacterales</taxon>
        <taxon>Paracoccaceae</taxon>
        <taxon>Paracoccus</taxon>
    </lineage>
</organism>
<dbReference type="GO" id="GO:0005886">
    <property type="term" value="C:plasma membrane"/>
    <property type="evidence" value="ECO:0007669"/>
    <property type="project" value="TreeGrafter"/>
</dbReference>
<keyword evidence="2" id="KW-1133">Transmembrane helix</keyword>
<dbReference type="OrthoDB" id="7800844at2"/>